<dbReference type="EMBL" id="QAYG01000006">
    <property type="protein sequence ID" value="PTW59660.1"/>
    <property type="molecule type" value="Genomic_DNA"/>
</dbReference>
<dbReference type="Gene3D" id="6.10.250.1080">
    <property type="match status" value="1"/>
</dbReference>
<dbReference type="Pfam" id="PF13747">
    <property type="entry name" value="DUF4164"/>
    <property type="match status" value="1"/>
</dbReference>
<evidence type="ECO:0000256" key="1">
    <source>
        <dbReference type="SAM" id="Coils"/>
    </source>
</evidence>
<dbReference type="Proteomes" id="UP000244081">
    <property type="component" value="Unassembled WGS sequence"/>
</dbReference>
<proteinExistence type="predicted"/>
<organism evidence="2 3">
    <name type="scientific">Breoghania corrubedonensis</name>
    <dbReference type="NCBI Taxonomy" id="665038"/>
    <lineage>
        <taxon>Bacteria</taxon>
        <taxon>Pseudomonadati</taxon>
        <taxon>Pseudomonadota</taxon>
        <taxon>Alphaproteobacteria</taxon>
        <taxon>Hyphomicrobiales</taxon>
        <taxon>Stappiaceae</taxon>
        <taxon>Breoghania</taxon>
    </lineage>
</organism>
<protein>
    <submittedName>
        <fullName evidence="2">Uncharacterized protein DUF4164</fullName>
    </submittedName>
</protein>
<evidence type="ECO:0000313" key="2">
    <source>
        <dbReference type="EMBL" id="PTW59660.1"/>
    </source>
</evidence>
<dbReference type="RefSeq" id="WP_107990622.1">
    <property type="nucleotide sequence ID" value="NZ_QAYG01000006.1"/>
</dbReference>
<feature type="coiled-coil region" evidence="1">
    <location>
        <begin position="28"/>
        <end position="76"/>
    </location>
</feature>
<evidence type="ECO:0000313" key="3">
    <source>
        <dbReference type="Proteomes" id="UP000244081"/>
    </source>
</evidence>
<dbReference type="OrthoDB" id="8001694at2"/>
<dbReference type="InterPro" id="IPR025310">
    <property type="entry name" value="DUF4164"/>
</dbReference>
<accession>A0A2T5V7E4</accession>
<keyword evidence="1" id="KW-0175">Coiled coil</keyword>
<name>A0A2T5V7E4_9HYPH</name>
<dbReference type="AlphaFoldDB" id="A0A2T5V7E4"/>
<sequence length="93" mass="10195">MSQASKLDAAFQRLSASIGQLEAAVNRRIASEKTVGALQDELQRLNEDRARLAETLDGAESRSDRLEKANKEVSRRLVSAMESIRTVLESHGG</sequence>
<keyword evidence="3" id="KW-1185">Reference proteome</keyword>
<reference evidence="2 3" key="1">
    <citation type="submission" date="2018-04" db="EMBL/GenBank/DDBJ databases">
        <title>Genomic Encyclopedia of Archaeal and Bacterial Type Strains, Phase II (KMG-II): from individual species to whole genera.</title>
        <authorList>
            <person name="Goeker M."/>
        </authorList>
    </citation>
    <scope>NUCLEOTIDE SEQUENCE [LARGE SCALE GENOMIC DNA]</scope>
    <source>
        <strain evidence="2 3">DSM 23382</strain>
    </source>
</reference>
<comment type="caution">
    <text evidence="2">The sequence shown here is derived from an EMBL/GenBank/DDBJ whole genome shotgun (WGS) entry which is preliminary data.</text>
</comment>
<gene>
    <name evidence="2" type="ORF">C8N35_10641</name>
</gene>